<evidence type="ECO:0000256" key="1">
    <source>
        <dbReference type="SAM" id="MobiDB-lite"/>
    </source>
</evidence>
<dbReference type="Proteomes" id="UP000694394">
    <property type="component" value="Chromosome 8"/>
</dbReference>
<sequence length="164" mass="16678">GSGSSRSGRALRRRGPESRPASPCAAAPEGGTEPRVSATGSATAEAAGAAAMATQEAAGHDPGTAAPPDGRKETLRLLDELLAESEAWGLVEPTPRGPARPGSRPATGAGSAESPEQSAGDHPGSSSVSEAPGSGHKRPERQSSISYDYAEEELMASIEREYCR</sequence>
<evidence type="ECO:0000313" key="3">
    <source>
        <dbReference type="Proteomes" id="UP000694394"/>
    </source>
</evidence>
<dbReference type="GeneTree" id="ENSGT00390000016845"/>
<accession>A0A8C5VFI7</accession>
<evidence type="ECO:0000313" key="2">
    <source>
        <dbReference type="Ensembl" id="ENSMICP00000018709.2"/>
    </source>
</evidence>
<keyword evidence="3" id="KW-1185">Reference proteome</keyword>
<dbReference type="EMBL" id="ABDC03012103">
    <property type="status" value="NOT_ANNOTATED_CDS"/>
    <property type="molecule type" value="Genomic_DNA"/>
</dbReference>
<feature type="region of interest" description="Disordered" evidence="1">
    <location>
        <begin position="86"/>
        <end position="150"/>
    </location>
</feature>
<reference evidence="2" key="2">
    <citation type="submission" date="2025-08" db="UniProtKB">
        <authorList>
            <consortium name="Ensembl"/>
        </authorList>
    </citation>
    <scope>IDENTIFICATION</scope>
</reference>
<dbReference type="Pfam" id="PF26203">
    <property type="entry name" value="Cys1"/>
    <property type="match status" value="1"/>
</dbReference>
<name>A0A8C5VFI7_MICMU</name>
<gene>
    <name evidence="2" type="primary">CYS1</name>
</gene>
<organism evidence="2 3">
    <name type="scientific">Microcebus murinus</name>
    <name type="common">Gray mouse lemur</name>
    <name type="synonym">Lemur murinus</name>
    <dbReference type="NCBI Taxonomy" id="30608"/>
    <lineage>
        <taxon>Eukaryota</taxon>
        <taxon>Metazoa</taxon>
        <taxon>Chordata</taxon>
        <taxon>Craniata</taxon>
        <taxon>Vertebrata</taxon>
        <taxon>Euteleostomi</taxon>
        <taxon>Mammalia</taxon>
        <taxon>Eutheria</taxon>
        <taxon>Euarchontoglires</taxon>
        <taxon>Primates</taxon>
        <taxon>Strepsirrhini</taxon>
        <taxon>Lemuriformes</taxon>
        <taxon>Cheirogaleidae</taxon>
        <taxon>Microcebus</taxon>
    </lineage>
</organism>
<reference evidence="2" key="3">
    <citation type="submission" date="2025-09" db="UniProtKB">
        <authorList>
            <consortium name="Ensembl"/>
        </authorList>
    </citation>
    <scope>IDENTIFICATION</scope>
</reference>
<dbReference type="InterPro" id="IPR058884">
    <property type="entry name" value="Cys1"/>
</dbReference>
<feature type="compositionally biased region" description="Low complexity" evidence="1">
    <location>
        <begin position="37"/>
        <end position="57"/>
    </location>
</feature>
<feature type="region of interest" description="Disordered" evidence="1">
    <location>
        <begin position="1"/>
        <end position="73"/>
    </location>
</feature>
<proteinExistence type="predicted"/>
<feature type="compositionally biased region" description="Low complexity" evidence="1">
    <location>
        <begin position="93"/>
        <end position="110"/>
    </location>
</feature>
<protein>
    <submittedName>
        <fullName evidence="2">Cystin 1</fullName>
    </submittedName>
</protein>
<dbReference type="AlphaFoldDB" id="A0A8C5VFI7"/>
<reference evidence="2" key="1">
    <citation type="submission" date="2016-12" db="EMBL/GenBank/DDBJ databases">
        <title>Mouse lemur reference genome and diversity panel.</title>
        <authorList>
            <person name="Harris R."/>
            <person name="Larsen P."/>
            <person name="Liu Y."/>
            <person name="Hughes D.S."/>
            <person name="Murali S."/>
            <person name="Raveendran M."/>
            <person name="Korchina V."/>
            <person name="Wang M."/>
            <person name="Jhangiani S."/>
            <person name="Bandaranaike D."/>
            <person name="Bellair M."/>
            <person name="Blankenburg K."/>
            <person name="Chao H."/>
            <person name="Dahdouli M."/>
            <person name="Dinh H."/>
            <person name="Doddapaneni H."/>
            <person name="English A."/>
            <person name="Firestine M."/>
            <person name="Gnanaolivu R."/>
            <person name="Gross S."/>
            <person name="Hernandez B."/>
            <person name="Javaid M."/>
            <person name="Jayaseelan J."/>
            <person name="Jones J."/>
            <person name="Khan Z."/>
            <person name="Kovar C."/>
            <person name="Kurapati P."/>
            <person name="Le B."/>
            <person name="Lee S."/>
            <person name="Li M."/>
            <person name="Mathew T."/>
            <person name="Narasimhan A."/>
            <person name="Ngo D."/>
            <person name="Nguyen L."/>
            <person name="Okwuonu G."/>
            <person name="Ongeri F."/>
            <person name="Osuji N."/>
            <person name="Pu L.-L."/>
            <person name="Puazo M."/>
            <person name="Quiroz J."/>
            <person name="Raj R."/>
            <person name="Rajbhandari K."/>
            <person name="Reid J.G."/>
            <person name="Santibanez J."/>
            <person name="Sexton D."/>
            <person name="Skinner E."/>
            <person name="Vee V."/>
            <person name="Weissenberger G."/>
            <person name="Wu Y."/>
            <person name="Xin Y."/>
            <person name="Han Y."/>
            <person name="Campbell C."/>
            <person name="Brown A."/>
            <person name="Sullivan B."/>
            <person name="Shelton J."/>
            <person name="Brown S."/>
            <person name="Dudchenko O."/>
            <person name="Machol I."/>
            <person name="Durand N."/>
            <person name="Shamim M."/>
            <person name="Lieberman A."/>
            <person name="Muzny D.M."/>
            <person name="Richards S."/>
            <person name="Yoder A."/>
            <person name="Worley K.C."/>
            <person name="Rogers J."/>
            <person name="Gibbs R.A."/>
        </authorList>
    </citation>
    <scope>NUCLEOTIDE SEQUENCE [LARGE SCALE GENOMIC DNA]</scope>
</reference>
<dbReference type="Ensembl" id="ENSMICT00000038523.2">
    <property type="protein sequence ID" value="ENSMICP00000018709.2"/>
    <property type="gene ID" value="ENSMICG00000027772.2"/>
</dbReference>